<keyword evidence="8" id="KW-1185">Reference proteome</keyword>
<organism evidence="7 8">
    <name type="scientific">Rossellomorea pakistanensis</name>
    <dbReference type="NCBI Taxonomy" id="992288"/>
    <lineage>
        <taxon>Bacteria</taxon>
        <taxon>Bacillati</taxon>
        <taxon>Bacillota</taxon>
        <taxon>Bacilli</taxon>
        <taxon>Bacillales</taxon>
        <taxon>Bacillaceae</taxon>
        <taxon>Rossellomorea</taxon>
    </lineage>
</organism>
<feature type="transmembrane region" description="Helical" evidence="6">
    <location>
        <begin position="148"/>
        <end position="167"/>
    </location>
</feature>
<evidence type="ECO:0000256" key="3">
    <source>
        <dbReference type="ARBA" id="ARBA00022692"/>
    </source>
</evidence>
<evidence type="ECO:0000313" key="7">
    <source>
        <dbReference type="EMBL" id="MBM7587877.1"/>
    </source>
</evidence>
<dbReference type="RefSeq" id="WP_205175056.1">
    <property type="nucleotide sequence ID" value="NZ_JAFBDZ010000006.1"/>
</dbReference>
<keyword evidence="4 6" id="KW-1133">Transmembrane helix</keyword>
<feature type="transmembrane region" description="Helical" evidence="6">
    <location>
        <begin position="219"/>
        <end position="244"/>
    </location>
</feature>
<keyword evidence="5 6" id="KW-0472">Membrane</keyword>
<protein>
    <submittedName>
        <fullName evidence="7">O-antigen/teichoic acid export membrane protein</fullName>
    </submittedName>
</protein>
<evidence type="ECO:0000256" key="5">
    <source>
        <dbReference type="ARBA" id="ARBA00023136"/>
    </source>
</evidence>
<evidence type="ECO:0000256" key="4">
    <source>
        <dbReference type="ARBA" id="ARBA00022989"/>
    </source>
</evidence>
<gene>
    <name evidence="7" type="ORF">JOC86_004452</name>
</gene>
<evidence type="ECO:0000256" key="6">
    <source>
        <dbReference type="SAM" id="Phobius"/>
    </source>
</evidence>
<evidence type="ECO:0000256" key="1">
    <source>
        <dbReference type="ARBA" id="ARBA00004651"/>
    </source>
</evidence>
<reference evidence="7 8" key="1">
    <citation type="submission" date="2021-01" db="EMBL/GenBank/DDBJ databases">
        <title>Genomic Encyclopedia of Type Strains, Phase IV (KMG-IV): sequencing the most valuable type-strain genomes for metagenomic binning, comparative biology and taxonomic classification.</title>
        <authorList>
            <person name="Goeker M."/>
        </authorList>
    </citation>
    <scope>NUCLEOTIDE SEQUENCE [LARGE SCALE GENOMIC DNA]</scope>
    <source>
        <strain evidence="7 8">DSM 24834</strain>
    </source>
</reference>
<feature type="transmembrane region" description="Helical" evidence="6">
    <location>
        <begin position="399"/>
        <end position="421"/>
    </location>
</feature>
<feature type="transmembrane region" description="Helical" evidence="6">
    <location>
        <begin position="310"/>
        <end position="329"/>
    </location>
</feature>
<dbReference type="PANTHER" id="PTHR30250:SF24">
    <property type="entry name" value="STAGE V SPORULATION PROTEIN B"/>
    <property type="match status" value="1"/>
</dbReference>
<feature type="transmembrane region" description="Helical" evidence="6">
    <location>
        <begin position="38"/>
        <end position="61"/>
    </location>
</feature>
<feature type="transmembrane region" description="Helical" evidence="6">
    <location>
        <begin position="349"/>
        <end position="368"/>
    </location>
</feature>
<dbReference type="EMBL" id="JAFBDZ010000006">
    <property type="protein sequence ID" value="MBM7587877.1"/>
    <property type="molecule type" value="Genomic_DNA"/>
</dbReference>
<comment type="caution">
    <text evidence="7">The sequence shown here is derived from an EMBL/GenBank/DDBJ whole genome shotgun (WGS) entry which is preliminary data.</text>
</comment>
<name>A0ABS2NJ40_9BACI</name>
<dbReference type="InterPro" id="IPR050833">
    <property type="entry name" value="Poly_Biosynth_Transport"/>
</dbReference>
<dbReference type="PANTHER" id="PTHR30250">
    <property type="entry name" value="PST FAMILY PREDICTED COLANIC ACID TRANSPORTER"/>
    <property type="match status" value="1"/>
</dbReference>
<sequence length="440" mass="49846">MKVFYRGMLLLVVAAFFGECLEFLINMKLAKELGEEGLGIYMSILPSIFLIVIIASLELPISISKFVSERKASHHRSMLQHAMRFTVLMTMALLLIMMVVVNIVPVFHEHPGIKWLILILIPVIAFSSIARGYFMGIHHMGKIATANFLRKIAQLILLVIVYTLFSFTTETSIFIALSTLIASEVVVFLYLMQAYFLYLRKQRGVYSESLQGRDVRKELIAVSFPTTVMRVFHAVTHAIQPFLIKAALVHSGMSVTMSNEHFGLLAGVAMSIGFFPAFISHSLLVVLIPTVSEKVAKKDFNGLHFLLRQVTWITLLYGIPAIFIFYHWGDMLTHMFFESSAATFYLQLLWPYFLFHFFVMPLQAFLIGLGMVKDALYHTVWSTVVSFTTIYLLGSNESFSMVGVILGMNLGAVIITVLHYWTICTKIGFPVLFFKSLKNR</sequence>
<feature type="transmembrane region" description="Helical" evidence="6">
    <location>
        <begin position="264"/>
        <end position="289"/>
    </location>
</feature>
<feature type="transmembrane region" description="Helical" evidence="6">
    <location>
        <begin position="82"/>
        <end position="107"/>
    </location>
</feature>
<evidence type="ECO:0000313" key="8">
    <source>
        <dbReference type="Proteomes" id="UP001646157"/>
    </source>
</evidence>
<dbReference type="Pfam" id="PF01943">
    <property type="entry name" value="Polysacc_synt"/>
    <property type="match status" value="1"/>
</dbReference>
<dbReference type="Proteomes" id="UP001646157">
    <property type="component" value="Unassembled WGS sequence"/>
</dbReference>
<feature type="transmembrane region" description="Helical" evidence="6">
    <location>
        <begin position="375"/>
        <end position="393"/>
    </location>
</feature>
<feature type="transmembrane region" description="Helical" evidence="6">
    <location>
        <begin position="173"/>
        <end position="198"/>
    </location>
</feature>
<accession>A0ABS2NJ40</accession>
<comment type="subcellular location">
    <subcellularLocation>
        <location evidence="1">Cell membrane</location>
        <topology evidence="1">Multi-pass membrane protein</topology>
    </subcellularLocation>
</comment>
<keyword evidence="2" id="KW-1003">Cell membrane</keyword>
<keyword evidence="3 6" id="KW-0812">Transmembrane</keyword>
<dbReference type="InterPro" id="IPR002797">
    <property type="entry name" value="Polysacc_synth"/>
</dbReference>
<feature type="transmembrane region" description="Helical" evidence="6">
    <location>
        <begin position="113"/>
        <end position="136"/>
    </location>
</feature>
<evidence type="ECO:0000256" key="2">
    <source>
        <dbReference type="ARBA" id="ARBA00022475"/>
    </source>
</evidence>
<proteinExistence type="predicted"/>